<dbReference type="GO" id="GO:0046872">
    <property type="term" value="F:metal ion binding"/>
    <property type="evidence" value="ECO:0007669"/>
    <property type="project" value="UniProtKB-KW"/>
</dbReference>
<evidence type="ECO:0000313" key="17">
    <source>
        <dbReference type="EMBL" id="MBE9042788.1"/>
    </source>
</evidence>
<evidence type="ECO:0000256" key="1">
    <source>
        <dbReference type="ARBA" id="ARBA00004395"/>
    </source>
</evidence>
<dbReference type="CDD" id="cd08342">
    <property type="entry name" value="HPPD_N_like"/>
    <property type="match status" value="1"/>
</dbReference>
<dbReference type="GO" id="GO:0006572">
    <property type="term" value="P:L-tyrosine catabolic process"/>
    <property type="evidence" value="ECO:0007669"/>
    <property type="project" value="TreeGrafter"/>
</dbReference>
<dbReference type="EC" id="1.13.11.27" evidence="17"/>
<keyword evidence="11 17" id="KW-0560">Oxidoreductase</keyword>
<dbReference type="InterPro" id="IPR004360">
    <property type="entry name" value="Glyas_Fos-R_dOase_dom"/>
</dbReference>
<dbReference type="PANTHER" id="PTHR11959:SF1">
    <property type="entry name" value="4-HYDROXYPHENYLPYRUVATE DIOXYGENASE"/>
    <property type="match status" value="1"/>
</dbReference>
<evidence type="ECO:0000256" key="6">
    <source>
        <dbReference type="ARBA" id="ARBA00022490"/>
    </source>
</evidence>
<evidence type="ECO:0000256" key="3">
    <source>
        <dbReference type="ARBA" id="ARBA00004496"/>
    </source>
</evidence>
<feature type="binding site" evidence="15">
    <location>
        <position position="168"/>
    </location>
    <ligand>
        <name>Fe cation</name>
        <dbReference type="ChEBI" id="CHEBI:24875"/>
    </ligand>
</feature>
<evidence type="ECO:0000256" key="5">
    <source>
        <dbReference type="ARBA" id="ARBA00011738"/>
    </source>
</evidence>
<keyword evidence="14" id="KW-0472">Membrane</keyword>
<reference evidence="17" key="1">
    <citation type="submission" date="2020-10" db="EMBL/GenBank/DDBJ databases">
        <authorList>
            <person name="Castelo-Branco R."/>
            <person name="Eusebio N."/>
            <person name="Adriana R."/>
            <person name="Vieira A."/>
            <person name="Brugerolle De Fraissinette N."/>
            <person name="Rezende De Castro R."/>
            <person name="Schneider M.P."/>
            <person name="Vasconcelos V."/>
            <person name="Leao P.N."/>
        </authorList>
    </citation>
    <scope>NUCLEOTIDE SEQUENCE</scope>
    <source>
        <strain evidence="17">LEGE 11467</strain>
    </source>
</reference>
<sequence>MGDFCPIQGFDHLELYVGNARQAALFYAKGLGFTQTAYRGLKTGDRKVASYVMEQGQIRLVLSTALSREHPISRSVLQHGDAISTIALRVPDAVRAYRETTARGAVGAIPPTEEEDAGGILRYAAIRIYGNTQIKFIDRRDYTGVFAPGFEATHLPPTPDVGLQDIDHIVGNVERGTMDRWAQFFAETLGFELLAHFDDKIVSTAYSALMSKVMVDGTGRIKLPVNEPASGKRTSQIEEYLTYNGGAGVQHVAFATDNIVKTVSQLQASGIEFLGVPPSYYRDLEARVGNLDVAIEKLAKLGILVDRDRDGYLFQIFTQPVVDRPTLFFEVIERHGSRGFGEGNFKALFESIEREQALRGNL</sequence>
<dbReference type="RefSeq" id="WP_264322933.1">
    <property type="nucleotide sequence ID" value="NZ_JADEXN010000434.1"/>
</dbReference>
<dbReference type="InterPro" id="IPR029068">
    <property type="entry name" value="Glyas_Bleomycin-R_OHBP_Dase"/>
</dbReference>
<feature type="binding site" evidence="15">
    <location>
        <position position="251"/>
    </location>
    <ligand>
        <name>Fe cation</name>
        <dbReference type="ChEBI" id="CHEBI:24875"/>
    </ligand>
</feature>
<evidence type="ECO:0000256" key="7">
    <source>
        <dbReference type="ARBA" id="ARBA00022723"/>
    </source>
</evidence>
<keyword evidence="6" id="KW-0963">Cytoplasm</keyword>
<feature type="binding site" evidence="15">
    <location>
        <position position="330"/>
    </location>
    <ligand>
        <name>Fe cation</name>
        <dbReference type="ChEBI" id="CHEBI:24875"/>
    </ligand>
</feature>
<dbReference type="InterPro" id="IPR041736">
    <property type="entry name" value="4OHPhenylPyrv_dOase_N"/>
</dbReference>
<proteinExistence type="inferred from homology"/>
<evidence type="ECO:0000256" key="11">
    <source>
        <dbReference type="ARBA" id="ARBA00023002"/>
    </source>
</evidence>
<evidence type="ECO:0000313" key="18">
    <source>
        <dbReference type="Proteomes" id="UP000621799"/>
    </source>
</evidence>
<comment type="subunit">
    <text evidence="5">Homodimer.</text>
</comment>
<keyword evidence="10 17" id="KW-0223">Dioxygenase</keyword>
<keyword evidence="13" id="KW-0333">Golgi apparatus</keyword>
<evidence type="ECO:0000256" key="2">
    <source>
        <dbReference type="ARBA" id="ARBA00004406"/>
    </source>
</evidence>
<dbReference type="InterPro" id="IPR037523">
    <property type="entry name" value="VOC_core"/>
</dbReference>
<dbReference type="GO" id="GO:0042802">
    <property type="term" value="F:identical protein binding"/>
    <property type="evidence" value="ECO:0007669"/>
    <property type="project" value="UniProtKB-ARBA"/>
</dbReference>
<dbReference type="Gene3D" id="3.10.180.10">
    <property type="entry name" value="2,3-Dihydroxybiphenyl 1,2-Dioxygenase, domain 1"/>
    <property type="match status" value="2"/>
</dbReference>
<comment type="cofactor">
    <cofactor evidence="15">
        <name>Fe cation</name>
        <dbReference type="ChEBI" id="CHEBI:24875"/>
    </cofactor>
    <text evidence="15">Binds 1 Fe cation per subunit.</text>
</comment>
<accession>A0A928ZAL0</accession>
<keyword evidence="8" id="KW-0677">Repeat</keyword>
<protein>
    <submittedName>
        <fullName evidence="17">4-hydroxyphenylpyruvate dioxygenase</fullName>
        <ecNumber evidence="17">1.13.11.27</ecNumber>
    </submittedName>
</protein>
<evidence type="ECO:0000256" key="13">
    <source>
        <dbReference type="ARBA" id="ARBA00023034"/>
    </source>
</evidence>
<evidence type="ECO:0000256" key="9">
    <source>
        <dbReference type="ARBA" id="ARBA00022824"/>
    </source>
</evidence>
<evidence type="ECO:0000256" key="12">
    <source>
        <dbReference type="ARBA" id="ARBA00023004"/>
    </source>
</evidence>
<dbReference type="AlphaFoldDB" id="A0A928ZAL0"/>
<keyword evidence="9" id="KW-0256">Endoplasmic reticulum</keyword>
<organism evidence="17 18">
    <name type="scientific">Zarconia navalis LEGE 11467</name>
    <dbReference type="NCBI Taxonomy" id="1828826"/>
    <lineage>
        <taxon>Bacteria</taxon>
        <taxon>Bacillati</taxon>
        <taxon>Cyanobacteriota</taxon>
        <taxon>Cyanophyceae</taxon>
        <taxon>Oscillatoriophycideae</taxon>
        <taxon>Oscillatoriales</taxon>
        <taxon>Oscillatoriales incertae sedis</taxon>
        <taxon>Zarconia</taxon>
        <taxon>Zarconia navalis</taxon>
    </lineage>
</organism>
<evidence type="ECO:0000256" key="10">
    <source>
        <dbReference type="ARBA" id="ARBA00022964"/>
    </source>
</evidence>
<dbReference type="CDD" id="cd07250">
    <property type="entry name" value="HPPD_C_like"/>
    <property type="match status" value="1"/>
</dbReference>
<comment type="subcellular location">
    <subcellularLocation>
        <location evidence="3">Cytoplasm</location>
    </subcellularLocation>
    <subcellularLocation>
        <location evidence="2">Endoplasmic reticulum membrane</location>
        <topology evidence="2">Peripheral membrane protein</topology>
    </subcellularLocation>
    <subcellularLocation>
        <location evidence="1">Golgi apparatus membrane</location>
        <topology evidence="1">Peripheral membrane protein</topology>
    </subcellularLocation>
</comment>
<evidence type="ECO:0000256" key="14">
    <source>
        <dbReference type="ARBA" id="ARBA00023136"/>
    </source>
</evidence>
<dbReference type="Proteomes" id="UP000621799">
    <property type="component" value="Unassembled WGS sequence"/>
</dbReference>
<evidence type="ECO:0000256" key="8">
    <source>
        <dbReference type="ARBA" id="ARBA00022737"/>
    </source>
</evidence>
<comment type="caution">
    <text evidence="17">The sequence shown here is derived from an EMBL/GenBank/DDBJ whole genome shotgun (WGS) entry which is preliminary data.</text>
</comment>
<evidence type="ECO:0000256" key="15">
    <source>
        <dbReference type="PIRSR" id="PIRSR009283-1"/>
    </source>
</evidence>
<dbReference type="FunFam" id="3.10.180.10:FF:000022">
    <property type="entry name" value="4-hydroxyphenylpyruvate dioxygenase"/>
    <property type="match status" value="1"/>
</dbReference>
<dbReference type="SUPFAM" id="SSF54593">
    <property type="entry name" value="Glyoxalase/Bleomycin resistance protein/Dihydroxybiphenyl dioxygenase"/>
    <property type="match status" value="1"/>
</dbReference>
<dbReference type="NCBIfam" id="TIGR01263">
    <property type="entry name" value="4HPPD"/>
    <property type="match status" value="1"/>
</dbReference>
<comment type="similarity">
    <text evidence="4">Belongs to the 4HPPD family.</text>
</comment>
<dbReference type="GO" id="GO:0003868">
    <property type="term" value="F:4-hydroxyphenylpyruvate dioxygenase activity"/>
    <property type="evidence" value="ECO:0007669"/>
    <property type="project" value="UniProtKB-EC"/>
</dbReference>
<dbReference type="Pfam" id="PF00903">
    <property type="entry name" value="Glyoxalase"/>
    <property type="match status" value="2"/>
</dbReference>
<feature type="domain" description="VOC" evidence="16">
    <location>
        <begin position="9"/>
        <end position="139"/>
    </location>
</feature>
<name>A0A928ZAL0_9CYAN</name>
<dbReference type="InterPro" id="IPR041735">
    <property type="entry name" value="4OHPhenylPyrv_dOase_C"/>
</dbReference>
<dbReference type="InterPro" id="IPR005956">
    <property type="entry name" value="4OHPhenylPyrv_dOase"/>
</dbReference>
<evidence type="ECO:0000259" key="16">
    <source>
        <dbReference type="PROSITE" id="PS51819"/>
    </source>
</evidence>
<dbReference type="GO" id="GO:0005737">
    <property type="term" value="C:cytoplasm"/>
    <property type="evidence" value="ECO:0007669"/>
    <property type="project" value="UniProtKB-SubCell"/>
</dbReference>
<keyword evidence="7 15" id="KW-0479">Metal-binding</keyword>
<keyword evidence="12 15" id="KW-0408">Iron</keyword>
<feature type="domain" description="VOC" evidence="16">
    <location>
        <begin position="165"/>
        <end position="319"/>
    </location>
</feature>
<keyword evidence="18" id="KW-1185">Reference proteome</keyword>
<gene>
    <name evidence="17" type="primary">hppD</name>
    <name evidence="17" type="ORF">IQ235_18680</name>
</gene>
<dbReference type="EMBL" id="JADEXN010000434">
    <property type="protein sequence ID" value="MBE9042788.1"/>
    <property type="molecule type" value="Genomic_DNA"/>
</dbReference>
<dbReference type="PANTHER" id="PTHR11959">
    <property type="entry name" value="4-HYDROXYPHENYLPYRUVATE DIOXYGENASE"/>
    <property type="match status" value="1"/>
</dbReference>
<evidence type="ECO:0000256" key="4">
    <source>
        <dbReference type="ARBA" id="ARBA00005877"/>
    </source>
</evidence>
<dbReference type="PIRSF" id="PIRSF009283">
    <property type="entry name" value="HPP_dOase"/>
    <property type="match status" value="1"/>
</dbReference>
<dbReference type="PROSITE" id="PS51819">
    <property type="entry name" value="VOC"/>
    <property type="match status" value="2"/>
</dbReference>